<reference evidence="5" key="1">
    <citation type="journal article" date="2019" name="Int. J. Syst. Evol. Microbiol.">
        <title>The Global Catalogue of Microorganisms (GCM) 10K type strain sequencing project: providing services to taxonomists for standard genome sequencing and annotation.</title>
        <authorList>
            <consortium name="The Broad Institute Genomics Platform"/>
            <consortium name="The Broad Institute Genome Sequencing Center for Infectious Disease"/>
            <person name="Wu L."/>
            <person name="Ma J."/>
        </authorList>
    </citation>
    <scope>NUCLEOTIDE SEQUENCE [LARGE SCALE GENOMIC DNA]</scope>
    <source>
        <strain evidence="5">JCM 30846</strain>
    </source>
</reference>
<keyword evidence="2" id="KW-0175">Coiled coil</keyword>
<gene>
    <name evidence="4" type="ORF">GCM10023082_64840</name>
</gene>
<dbReference type="InterPro" id="IPR009061">
    <property type="entry name" value="DNA-bd_dom_put_sf"/>
</dbReference>
<accession>A0ABP7GEG1</accession>
<proteinExistence type="predicted"/>
<name>A0ABP7GEG1_9ACTN</name>
<evidence type="ECO:0000313" key="4">
    <source>
        <dbReference type="EMBL" id="GAA3762089.1"/>
    </source>
</evidence>
<evidence type="ECO:0000313" key="5">
    <source>
        <dbReference type="Proteomes" id="UP001499884"/>
    </source>
</evidence>
<evidence type="ECO:0000256" key="2">
    <source>
        <dbReference type="SAM" id="Coils"/>
    </source>
</evidence>
<sequence>MDDVPLPPVPEVGPEGVPIGRAADLLGTTVDTIRYYEREGLTLTRPRRDPGGRRRYGRRDLAWLAGLAMLRGTGMTIQEIREYVAAYRADTGVAERLGLLEAHRDRVIARLEETTRHLAALERKIDAYRAASA</sequence>
<keyword evidence="5" id="KW-1185">Reference proteome</keyword>
<keyword evidence="1" id="KW-0238">DNA-binding</keyword>
<dbReference type="InterPro" id="IPR000551">
    <property type="entry name" value="MerR-type_HTH_dom"/>
</dbReference>
<dbReference type="SMART" id="SM00422">
    <property type="entry name" value="HTH_MERR"/>
    <property type="match status" value="1"/>
</dbReference>
<comment type="caution">
    <text evidence="4">The sequence shown here is derived from an EMBL/GenBank/DDBJ whole genome shotgun (WGS) entry which is preliminary data.</text>
</comment>
<dbReference type="PANTHER" id="PTHR30204:SF98">
    <property type="entry name" value="HTH-TYPE TRANSCRIPTIONAL REGULATOR ADHR"/>
    <property type="match status" value="1"/>
</dbReference>
<dbReference type="InterPro" id="IPR047057">
    <property type="entry name" value="MerR_fam"/>
</dbReference>
<evidence type="ECO:0000259" key="3">
    <source>
        <dbReference type="PROSITE" id="PS50937"/>
    </source>
</evidence>
<feature type="coiled-coil region" evidence="2">
    <location>
        <begin position="104"/>
        <end position="131"/>
    </location>
</feature>
<dbReference type="Pfam" id="PF13411">
    <property type="entry name" value="MerR_1"/>
    <property type="match status" value="1"/>
</dbReference>
<dbReference type="Gene3D" id="1.10.1660.10">
    <property type="match status" value="1"/>
</dbReference>
<dbReference type="RefSeq" id="WP_345655516.1">
    <property type="nucleotide sequence ID" value="NZ_BAABEP010000097.1"/>
</dbReference>
<feature type="domain" description="HTH merR-type" evidence="3">
    <location>
        <begin position="19"/>
        <end position="86"/>
    </location>
</feature>
<dbReference type="EMBL" id="BAABEP010000097">
    <property type="protein sequence ID" value="GAA3762089.1"/>
    <property type="molecule type" value="Genomic_DNA"/>
</dbReference>
<organism evidence="4 5">
    <name type="scientific">Streptomyces tremellae</name>
    <dbReference type="NCBI Taxonomy" id="1124239"/>
    <lineage>
        <taxon>Bacteria</taxon>
        <taxon>Bacillati</taxon>
        <taxon>Actinomycetota</taxon>
        <taxon>Actinomycetes</taxon>
        <taxon>Kitasatosporales</taxon>
        <taxon>Streptomycetaceae</taxon>
        <taxon>Streptomyces</taxon>
    </lineage>
</organism>
<dbReference type="SUPFAM" id="SSF46955">
    <property type="entry name" value="Putative DNA-binding domain"/>
    <property type="match status" value="1"/>
</dbReference>
<dbReference type="PANTHER" id="PTHR30204">
    <property type="entry name" value="REDOX-CYCLING DRUG-SENSING TRANSCRIPTIONAL ACTIVATOR SOXR"/>
    <property type="match status" value="1"/>
</dbReference>
<dbReference type="PROSITE" id="PS50937">
    <property type="entry name" value="HTH_MERR_2"/>
    <property type="match status" value="1"/>
</dbReference>
<evidence type="ECO:0000256" key="1">
    <source>
        <dbReference type="ARBA" id="ARBA00023125"/>
    </source>
</evidence>
<protein>
    <submittedName>
        <fullName evidence="4">MerR family transcriptional regulator</fullName>
    </submittedName>
</protein>
<dbReference type="Proteomes" id="UP001499884">
    <property type="component" value="Unassembled WGS sequence"/>
</dbReference>